<evidence type="ECO:0000256" key="1">
    <source>
        <dbReference type="SAM" id="MobiDB-lite"/>
    </source>
</evidence>
<feature type="domain" description="Reverse transcriptase/retrotransposon-derived protein RNase H-like" evidence="2">
    <location>
        <begin position="90"/>
        <end position="157"/>
    </location>
</feature>
<sequence>MGMEAMTAELSHMNSSMKLWEFRIKTRSKKSYDSFGRQPSQPRGRKEERVDRRDCACHVAGSQVLIMSISATDTSNDSISGDLDALCFAWNVQAQSAFEELKQAMVTTLVLALSNSNTTYTAEANACSTRMGAVLSWEGKPITYFSKASSPKHQALSEGLTQHYGGCVVEGSRYTSAGYFSGDKQPTGKDALKGKVVVTYPITSTAYAAQFS</sequence>
<accession>A0ABR0MW60</accession>
<evidence type="ECO:0000259" key="2">
    <source>
        <dbReference type="Pfam" id="PF17919"/>
    </source>
</evidence>
<dbReference type="Pfam" id="PF17919">
    <property type="entry name" value="RT_RNaseH_2"/>
    <property type="match status" value="1"/>
</dbReference>
<dbReference type="InterPro" id="IPR041577">
    <property type="entry name" value="RT_RNaseH_2"/>
</dbReference>
<dbReference type="SUPFAM" id="SSF56672">
    <property type="entry name" value="DNA/RNA polymerases"/>
    <property type="match status" value="1"/>
</dbReference>
<feature type="region of interest" description="Disordered" evidence="1">
    <location>
        <begin position="31"/>
        <end position="51"/>
    </location>
</feature>
<reference evidence="3 4" key="1">
    <citation type="submission" date="2023-03" db="EMBL/GenBank/DDBJ databases">
        <title>WGS of Gossypium arboreum.</title>
        <authorList>
            <person name="Yu D."/>
        </authorList>
    </citation>
    <scope>NUCLEOTIDE SEQUENCE [LARGE SCALE GENOMIC DNA]</scope>
    <source>
        <tissue evidence="3">Leaf</tissue>
    </source>
</reference>
<evidence type="ECO:0000313" key="3">
    <source>
        <dbReference type="EMBL" id="KAK5778193.1"/>
    </source>
</evidence>
<name>A0ABR0MW60_GOSAR</name>
<dbReference type="InterPro" id="IPR043502">
    <property type="entry name" value="DNA/RNA_pol_sf"/>
</dbReference>
<protein>
    <recommendedName>
        <fullName evidence="2">Reverse transcriptase/retrotransposon-derived protein RNase H-like domain-containing protein</fullName>
    </recommendedName>
</protein>
<gene>
    <name evidence="3" type="ORF">PVK06_046160</name>
</gene>
<dbReference type="EMBL" id="JARKNE010000012">
    <property type="protein sequence ID" value="KAK5778193.1"/>
    <property type="molecule type" value="Genomic_DNA"/>
</dbReference>
<organism evidence="3 4">
    <name type="scientific">Gossypium arboreum</name>
    <name type="common">Tree cotton</name>
    <name type="synonym">Gossypium nanking</name>
    <dbReference type="NCBI Taxonomy" id="29729"/>
    <lineage>
        <taxon>Eukaryota</taxon>
        <taxon>Viridiplantae</taxon>
        <taxon>Streptophyta</taxon>
        <taxon>Embryophyta</taxon>
        <taxon>Tracheophyta</taxon>
        <taxon>Spermatophyta</taxon>
        <taxon>Magnoliopsida</taxon>
        <taxon>eudicotyledons</taxon>
        <taxon>Gunneridae</taxon>
        <taxon>Pentapetalae</taxon>
        <taxon>rosids</taxon>
        <taxon>malvids</taxon>
        <taxon>Malvales</taxon>
        <taxon>Malvaceae</taxon>
        <taxon>Malvoideae</taxon>
        <taxon>Gossypium</taxon>
    </lineage>
</organism>
<keyword evidence="4" id="KW-1185">Reference proteome</keyword>
<dbReference type="Proteomes" id="UP001358586">
    <property type="component" value="Chromosome 12"/>
</dbReference>
<evidence type="ECO:0000313" key="4">
    <source>
        <dbReference type="Proteomes" id="UP001358586"/>
    </source>
</evidence>
<comment type="caution">
    <text evidence="3">The sequence shown here is derived from an EMBL/GenBank/DDBJ whole genome shotgun (WGS) entry which is preliminary data.</text>
</comment>
<proteinExistence type="predicted"/>